<reference evidence="1" key="1">
    <citation type="submission" date="2022-06" db="EMBL/GenBank/DDBJ databases">
        <authorList>
            <person name="Legras J.-L."/>
            <person name="Devillers H."/>
            <person name="Grondin C."/>
        </authorList>
    </citation>
    <scope>NUCLEOTIDE SEQUENCE</scope>
    <source>
        <strain evidence="1">CLIB 1444</strain>
    </source>
</reference>
<accession>A0ACA9YF84</accession>
<organism evidence="1 2">
    <name type="scientific">[Candida] jaroonii</name>
    <dbReference type="NCBI Taxonomy" id="467808"/>
    <lineage>
        <taxon>Eukaryota</taxon>
        <taxon>Fungi</taxon>
        <taxon>Dikarya</taxon>
        <taxon>Ascomycota</taxon>
        <taxon>Saccharomycotina</taxon>
        <taxon>Pichiomycetes</taxon>
        <taxon>Debaryomycetaceae</taxon>
        <taxon>Yamadazyma</taxon>
    </lineage>
</organism>
<name>A0ACA9YF84_9ASCO</name>
<keyword evidence="1" id="KW-0808">Transferase</keyword>
<dbReference type="EMBL" id="CALSDN010000019">
    <property type="protein sequence ID" value="CAH6723753.1"/>
    <property type="molecule type" value="Genomic_DNA"/>
</dbReference>
<gene>
    <name evidence="1" type="ORF">CLIB1444_19S01134</name>
</gene>
<evidence type="ECO:0000313" key="1">
    <source>
        <dbReference type="EMBL" id="CAH6723753.1"/>
    </source>
</evidence>
<comment type="caution">
    <text evidence="1">The sequence shown here is derived from an EMBL/GenBank/DDBJ whole genome shotgun (WGS) entry which is preliminary data.</text>
</comment>
<sequence length="482" mass="52606">MTQTGNAAPGIYESPHPPISTFLPSQQSSYQLSNYLPLHSHTPPSNLNSTLPPCHLGYFNLKWTMRYPRISGKIQSRFMLKLLTNFRGPKFNRTNILKMSSVPYKQPEHKLTMIPGPIEFSDEVLYAMATPSQAHTSPEFIKTFQSALVNLRKLFKSTDAKAQPFVLSGSGTLGWDIFATNFVNAGDKVLVLSTGFFSDSFAECMKVYDLDVDVETADIGDVVSLSKIEEKLKSGSYKAITITHVDTSTSVVSDVKAISELVKKVSPETLIIVDGVCSIGVEDLEFDKWGVDYALTASQKAIGVPAGLSISFASARAMDIALNRSKDTSFFASVKRWTPIMKAYESGSGAYFATPAVQTVTALKVALDQILSEPLDQRFAKHAESSDKFKGDLEKIGLKILPVNKQVAAHGLTAVYFPESINGPDLLGKLATKGFTVAGGIHKALPGKYFRVGHMSHSVYEGHLDLLFPAIKESLLELGYSS</sequence>
<protein>
    <submittedName>
        <fullName evidence="1">Alanine--glyoxylate aminotransferase 1</fullName>
    </submittedName>
</protein>
<dbReference type="Proteomes" id="UP001152531">
    <property type="component" value="Unassembled WGS sequence"/>
</dbReference>
<keyword evidence="2" id="KW-1185">Reference proteome</keyword>
<evidence type="ECO:0000313" key="2">
    <source>
        <dbReference type="Proteomes" id="UP001152531"/>
    </source>
</evidence>
<keyword evidence="1" id="KW-0032">Aminotransferase</keyword>
<proteinExistence type="predicted"/>